<protein>
    <submittedName>
        <fullName evidence="2">Uncharacterized protein</fullName>
    </submittedName>
</protein>
<feature type="non-terminal residue" evidence="2">
    <location>
        <position position="1"/>
    </location>
</feature>
<dbReference type="AlphaFoldDB" id="A0A8S3CUP6"/>
<feature type="transmembrane region" description="Helical" evidence="1">
    <location>
        <begin position="35"/>
        <end position="60"/>
    </location>
</feature>
<name>A0A8S3CUP6_9BILA</name>
<evidence type="ECO:0000256" key="1">
    <source>
        <dbReference type="SAM" id="Phobius"/>
    </source>
</evidence>
<organism evidence="2 3">
    <name type="scientific">Rotaria magnacalcarata</name>
    <dbReference type="NCBI Taxonomy" id="392030"/>
    <lineage>
        <taxon>Eukaryota</taxon>
        <taxon>Metazoa</taxon>
        <taxon>Spiralia</taxon>
        <taxon>Gnathifera</taxon>
        <taxon>Rotifera</taxon>
        <taxon>Eurotatoria</taxon>
        <taxon>Bdelloidea</taxon>
        <taxon>Philodinida</taxon>
        <taxon>Philodinidae</taxon>
        <taxon>Rotaria</taxon>
    </lineage>
</organism>
<proteinExistence type="predicted"/>
<reference evidence="2" key="1">
    <citation type="submission" date="2021-02" db="EMBL/GenBank/DDBJ databases">
        <authorList>
            <person name="Nowell W R."/>
        </authorList>
    </citation>
    <scope>NUCLEOTIDE SEQUENCE</scope>
</reference>
<sequence length="80" mass="9368">PVYSLLYLSWRWQSIQYSYYSSLYYELAFMLPSYIWLYMLGWQVAVGSVLFGGFLVAIIVTATHQSEEMLNDSSRSFVET</sequence>
<gene>
    <name evidence="2" type="ORF">SMN809_LOCUS54281</name>
</gene>
<keyword evidence="1" id="KW-1133">Transmembrane helix</keyword>
<keyword evidence="1" id="KW-0472">Membrane</keyword>
<comment type="caution">
    <text evidence="2">The sequence shown here is derived from an EMBL/GenBank/DDBJ whole genome shotgun (WGS) entry which is preliminary data.</text>
</comment>
<accession>A0A8S3CUP6</accession>
<feature type="non-terminal residue" evidence="2">
    <location>
        <position position="80"/>
    </location>
</feature>
<evidence type="ECO:0000313" key="3">
    <source>
        <dbReference type="Proteomes" id="UP000676336"/>
    </source>
</evidence>
<dbReference type="EMBL" id="CAJOBI010188896">
    <property type="protein sequence ID" value="CAF4954439.1"/>
    <property type="molecule type" value="Genomic_DNA"/>
</dbReference>
<keyword evidence="1" id="KW-0812">Transmembrane</keyword>
<evidence type="ECO:0000313" key="2">
    <source>
        <dbReference type="EMBL" id="CAF4954439.1"/>
    </source>
</evidence>
<dbReference type="Proteomes" id="UP000676336">
    <property type="component" value="Unassembled WGS sequence"/>
</dbReference>